<feature type="domain" description="Glycosyltransferase 2-like" evidence="1">
    <location>
        <begin position="25"/>
        <end position="155"/>
    </location>
</feature>
<dbReference type="RefSeq" id="WP_268611099.1">
    <property type="nucleotide sequence ID" value="NZ_CP113797.1"/>
</dbReference>
<gene>
    <name evidence="2" type="ORF">OXH18_03855</name>
</gene>
<dbReference type="Gene3D" id="3.90.550.10">
    <property type="entry name" value="Spore Coat Polysaccharide Biosynthesis Protein SpsA, Chain A"/>
    <property type="match status" value="1"/>
</dbReference>
<dbReference type="EC" id="2.4.-.-" evidence="2"/>
<dbReference type="Proteomes" id="UP001163152">
    <property type="component" value="Chromosome"/>
</dbReference>
<evidence type="ECO:0000313" key="2">
    <source>
        <dbReference type="EMBL" id="WAL61146.1"/>
    </source>
</evidence>
<accession>A0A9E8ZE51</accession>
<reference evidence="2" key="1">
    <citation type="submission" date="2022-12" db="EMBL/GenBank/DDBJ databases">
        <title>Polyphasic identification of a Novel Hot-Spring Cyanobacterium Ocullathermofonsia sinensis gen nov. sp. nov. and Genomic Insights on its Adaptations to the Thermal Habitat.</title>
        <authorList>
            <person name="Daroch M."/>
            <person name="Tang J."/>
            <person name="Jiang Y."/>
        </authorList>
    </citation>
    <scope>NUCLEOTIDE SEQUENCE</scope>
    <source>
        <strain evidence="2">PKUAC-SCTA174</strain>
    </source>
</reference>
<dbReference type="EMBL" id="CP113797">
    <property type="protein sequence ID" value="WAL61146.1"/>
    <property type="molecule type" value="Genomic_DNA"/>
</dbReference>
<name>A0A9E8ZE51_9CYAN</name>
<organism evidence="2 3">
    <name type="scientific">Thermocoleostomius sinensis A174</name>
    <dbReference type="NCBI Taxonomy" id="2016057"/>
    <lineage>
        <taxon>Bacteria</taxon>
        <taxon>Bacillati</taxon>
        <taxon>Cyanobacteriota</taxon>
        <taxon>Cyanophyceae</taxon>
        <taxon>Oculatellales</taxon>
        <taxon>Oculatellaceae</taxon>
        <taxon>Thermocoleostomius</taxon>
    </lineage>
</organism>
<evidence type="ECO:0000259" key="1">
    <source>
        <dbReference type="Pfam" id="PF00535"/>
    </source>
</evidence>
<evidence type="ECO:0000313" key="3">
    <source>
        <dbReference type="Proteomes" id="UP001163152"/>
    </source>
</evidence>
<keyword evidence="3" id="KW-1185">Reference proteome</keyword>
<protein>
    <submittedName>
        <fullName evidence="2">Glycosyltransferase</fullName>
        <ecNumber evidence="2">2.4.-.-</ecNumber>
    </submittedName>
</protein>
<dbReference type="PANTHER" id="PTHR43646">
    <property type="entry name" value="GLYCOSYLTRANSFERASE"/>
    <property type="match status" value="1"/>
</dbReference>
<dbReference type="KEGG" id="tsin:OXH18_03855"/>
<dbReference type="GO" id="GO:0016757">
    <property type="term" value="F:glycosyltransferase activity"/>
    <property type="evidence" value="ECO:0007669"/>
    <property type="project" value="UniProtKB-KW"/>
</dbReference>
<dbReference type="AlphaFoldDB" id="A0A9E8ZE51"/>
<dbReference type="InterPro" id="IPR001173">
    <property type="entry name" value="Glyco_trans_2-like"/>
</dbReference>
<sequence>MNNPSPSAEVVPANTPSEPTVPFVSVIIPVLNDAKRLRLCLQALAQQTYPASYYEIIVVDNGSDAVEDTAAVVADFRQTFERSIAAYESYPSSFAARNKGITLATGEVIAFTDADCVPAPDWLEAGVHTLLRVPNCGLVGGRVEIFFRQPDRATAVELYESITAFPQQELIERHQYAATANVFTFKRVLEQVGGFEADLKSSGDIEWGQRVAAHGYQLAYADDAQVSHPARYSWSQLFKRTVRLAGGLYDLYQRQGDSAIDRNRVYAKQLLENLVPPVNFVRRIFFHSPLPGWKQKLQVSAVMVFVRYVSAGELIRLKLGGTSMRD</sequence>
<dbReference type="InterPro" id="IPR029044">
    <property type="entry name" value="Nucleotide-diphossugar_trans"/>
</dbReference>
<dbReference type="Pfam" id="PF00535">
    <property type="entry name" value="Glycos_transf_2"/>
    <property type="match status" value="1"/>
</dbReference>
<keyword evidence="2" id="KW-0808">Transferase</keyword>
<dbReference type="PANTHER" id="PTHR43646:SF6">
    <property type="entry name" value="PRE-MYCOFACTOCIN GLYCOSYLTRANSFERASE"/>
    <property type="match status" value="1"/>
</dbReference>
<keyword evidence="2" id="KW-0328">Glycosyltransferase</keyword>
<proteinExistence type="predicted"/>
<dbReference type="SUPFAM" id="SSF53448">
    <property type="entry name" value="Nucleotide-diphospho-sugar transferases"/>
    <property type="match status" value="1"/>
</dbReference>